<dbReference type="GO" id="GO:0000811">
    <property type="term" value="C:GINS complex"/>
    <property type="evidence" value="ECO:0007669"/>
    <property type="project" value="TreeGrafter"/>
</dbReference>
<dbReference type="CDD" id="cd21694">
    <property type="entry name" value="GINS_B_Psf2"/>
    <property type="match status" value="1"/>
</dbReference>
<dbReference type="GO" id="GO:0006260">
    <property type="term" value="P:DNA replication"/>
    <property type="evidence" value="ECO:0007669"/>
    <property type="project" value="UniProtKB-KW"/>
</dbReference>
<accession>M1VGF5</accession>
<keyword evidence="3" id="KW-0235">DNA replication</keyword>
<keyword evidence="9" id="KW-1185">Reference proteome</keyword>
<dbReference type="FunFam" id="3.40.5.50:FF:000001">
    <property type="entry name" value="DNA replication complex GINS protein PSF2"/>
    <property type="match status" value="1"/>
</dbReference>
<dbReference type="HOGENOM" id="CLU_078274_1_1_1"/>
<evidence type="ECO:0000256" key="4">
    <source>
        <dbReference type="ARBA" id="ARBA00023242"/>
    </source>
</evidence>
<dbReference type="OrthoDB" id="834at2759"/>
<comment type="similarity">
    <text evidence="2">Belongs to the GINS2/PSF2 family.</text>
</comment>
<dbReference type="InterPro" id="IPR007257">
    <property type="entry name" value="GINS_Psf2"/>
</dbReference>
<dbReference type="Pfam" id="PF05916">
    <property type="entry name" value="Sld5"/>
    <property type="match status" value="1"/>
</dbReference>
<name>M1VGF5_CYAM1</name>
<organism evidence="8 9">
    <name type="scientific">Cyanidioschyzon merolae (strain NIES-3377 / 10D)</name>
    <name type="common">Unicellular red alga</name>
    <dbReference type="NCBI Taxonomy" id="280699"/>
    <lineage>
        <taxon>Eukaryota</taxon>
        <taxon>Rhodophyta</taxon>
        <taxon>Bangiophyceae</taxon>
        <taxon>Cyanidiales</taxon>
        <taxon>Cyanidiaceae</taxon>
        <taxon>Cyanidioschyzon</taxon>
    </lineage>
</organism>
<protein>
    <submittedName>
        <fullName evidence="8">Uncharacterized protein</fullName>
    </submittedName>
</protein>
<evidence type="ECO:0000259" key="6">
    <source>
        <dbReference type="Pfam" id="PF05916"/>
    </source>
</evidence>
<dbReference type="Pfam" id="PF25005">
    <property type="entry name" value="PSF2_N"/>
    <property type="match status" value="1"/>
</dbReference>
<dbReference type="RefSeq" id="XP_005538268.1">
    <property type="nucleotide sequence ID" value="XM_005538211.1"/>
</dbReference>
<evidence type="ECO:0000259" key="7">
    <source>
        <dbReference type="Pfam" id="PF25005"/>
    </source>
</evidence>
<dbReference type="PANTHER" id="PTHR12772:SF0">
    <property type="entry name" value="DNA REPLICATION COMPLEX GINS PROTEIN PSF2"/>
    <property type="match status" value="1"/>
</dbReference>
<reference evidence="8 9" key="2">
    <citation type="journal article" date="2007" name="BMC Biol.">
        <title>A 100%-complete sequence reveals unusually simple genomic features in the hot-spring red alga Cyanidioschyzon merolae.</title>
        <authorList>
            <person name="Nozaki H."/>
            <person name="Takano H."/>
            <person name="Misumi O."/>
            <person name="Terasawa K."/>
            <person name="Matsuzaki M."/>
            <person name="Maruyama S."/>
            <person name="Nishida K."/>
            <person name="Yagisawa F."/>
            <person name="Yoshida Y."/>
            <person name="Fujiwara T."/>
            <person name="Takio S."/>
            <person name="Tamura K."/>
            <person name="Chung S.J."/>
            <person name="Nakamura S."/>
            <person name="Kuroiwa H."/>
            <person name="Tanaka K."/>
            <person name="Sato N."/>
            <person name="Kuroiwa T."/>
        </authorList>
    </citation>
    <scope>NUCLEOTIDE SEQUENCE [LARGE SCALE GENOMIC DNA]</scope>
    <source>
        <strain evidence="8 9">10D</strain>
    </source>
</reference>
<evidence type="ECO:0000313" key="9">
    <source>
        <dbReference type="Proteomes" id="UP000007014"/>
    </source>
</evidence>
<dbReference type="EMBL" id="AP006499">
    <property type="protein sequence ID" value="BAM82232.1"/>
    <property type="molecule type" value="Genomic_DNA"/>
</dbReference>
<dbReference type="GO" id="GO:0000727">
    <property type="term" value="P:double-strand break repair via break-induced replication"/>
    <property type="evidence" value="ECO:0007669"/>
    <property type="project" value="TreeGrafter"/>
</dbReference>
<dbReference type="Proteomes" id="UP000007014">
    <property type="component" value="Chromosome 17"/>
</dbReference>
<dbReference type="PANTHER" id="PTHR12772">
    <property type="entry name" value="DNA REPLICATION COMPLEX GINS PROTEIN PSF2"/>
    <property type="match status" value="1"/>
</dbReference>
<reference evidence="8 9" key="1">
    <citation type="journal article" date="2004" name="Nature">
        <title>Genome sequence of the ultrasmall unicellular red alga Cyanidioschyzon merolae 10D.</title>
        <authorList>
            <person name="Matsuzaki M."/>
            <person name="Misumi O."/>
            <person name="Shin-i T."/>
            <person name="Maruyama S."/>
            <person name="Takahara M."/>
            <person name="Miyagishima S."/>
            <person name="Mori T."/>
            <person name="Nishida K."/>
            <person name="Yagisawa F."/>
            <person name="Nishida K."/>
            <person name="Yoshida Y."/>
            <person name="Nishimura Y."/>
            <person name="Nakao S."/>
            <person name="Kobayashi T."/>
            <person name="Momoyama Y."/>
            <person name="Higashiyama T."/>
            <person name="Minoda A."/>
            <person name="Sano M."/>
            <person name="Nomoto H."/>
            <person name="Oishi K."/>
            <person name="Hayashi H."/>
            <person name="Ohta F."/>
            <person name="Nishizaka S."/>
            <person name="Haga S."/>
            <person name="Miura S."/>
            <person name="Morishita T."/>
            <person name="Kabeya Y."/>
            <person name="Terasawa K."/>
            <person name="Suzuki Y."/>
            <person name="Ishii Y."/>
            <person name="Asakawa S."/>
            <person name="Takano H."/>
            <person name="Ohta N."/>
            <person name="Kuroiwa H."/>
            <person name="Tanaka K."/>
            <person name="Shimizu N."/>
            <person name="Sugano S."/>
            <person name="Sato N."/>
            <person name="Nozaki H."/>
            <person name="Ogasawara N."/>
            <person name="Kohara Y."/>
            <person name="Kuroiwa T."/>
        </authorList>
    </citation>
    <scope>NUCLEOTIDE SEQUENCE [LARGE SCALE GENOMIC DNA]</scope>
    <source>
        <strain evidence="8 9">10D</strain>
    </source>
</reference>
<dbReference type="KEGG" id="cme:CYME_CMQ381C"/>
<evidence type="ECO:0000256" key="2">
    <source>
        <dbReference type="ARBA" id="ARBA00010565"/>
    </source>
</evidence>
<feature type="compositionally biased region" description="Basic and acidic residues" evidence="5">
    <location>
        <begin position="189"/>
        <end position="201"/>
    </location>
</feature>
<gene>
    <name evidence="8" type="ORF">CYME_CMQ381C</name>
</gene>
<keyword evidence="4" id="KW-0539">Nucleus</keyword>
<dbReference type="GeneID" id="16996400"/>
<dbReference type="CDD" id="cd11712">
    <property type="entry name" value="GINS_A_psf2"/>
    <property type="match status" value="1"/>
</dbReference>
<dbReference type="Gene3D" id="1.20.58.1020">
    <property type="match status" value="1"/>
</dbReference>
<dbReference type="eggNOG" id="KOG4071">
    <property type="taxonomic scope" value="Eukaryota"/>
</dbReference>
<evidence type="ECO:0000256" key="3">
    <source>
        <dbReference type="ARBA" id="ARBA00022705"/>
    </source>
</evidence>
<dbReference type="Gramene" id="CMQ381CT">
    <property type="protein sequence ID" value="CMQ381CT"/>
    <property type="gene ID" value="CMQ381C"/>
</dbReference>
<feature type="domain" description="DNA replication complex GINS protein PSF2 N-terminal" evidence="7">
    <location>
        <begin position="15"/>
        <end position="74"/>
    </location>
</feature>
<dbReference type="InterPro" id="IPR021151">
    <property type="entry name" value="GINS_A"/>
</dbReference>
<comment type="subcellular location">
    <subcellularLocation>
        <location evidence="1">Nucleus</location>
    </subcellularLocation>
</comment>
<proteinExistence type="inferred from homology"/>
<dbReference type="STRING" id="280699.M1VGF5"/>
<dbReference type="AlphaFoldDB" id="M1VGF5"/>
<dbReference type="InterPro" id="IPR036224">
    <property type="entry name" value="GINS_bundle-like_dom_sf"/>
</dbReference>
<feature type="domain" description="GINS subunit" evidence="6">
    <location>
        <begin position="78"/>
        <end position="173"/>
    </location>
</feature>
<evidence type="ECO:0000313" key="8">
    <source>
        <dbReference type="EMBL" id="BAM82232.1"/>
    </source>
</evidence>
<dbReference type="InterPro" id="IPR056784">
    <property type="entry name" value="PSF2_N"/>
</dbReference>
<sequence>MAELLGERAGTRGPTLAELEFFAEDSLVTVIPRVNLSRIELIAGDFGPFTVNEACAVPLWLAVCLKRAGYCSIVPPSWLRLKALTAAREEEEQSPELSASLPFHYQQIASLLLTHAAADIPQACHIHEVLEDIVTVRQGKIRALLQRIVSEHEATRPARLGYLGSIELFRFRPALVHSLRTQSSLHSESAADHHWPEDRDFSSMTGSL</sequence>
<dbReference type="SUPFAM" id="SSF158573">
    <property type="entry name" value="GINS helical bundle-like"/>
    <property type="match status" value="1"/>
</dbReference>
<evidence type="ECO:0000256" key="5">
    <source>
        <dbReference type="SAM" id="MobiDB-lite"/>
    </source>
</evidence>
<dbReference type="OMA" id="GPYYMEL"/>
<dbReference type="Gene3D" id="3.40.5.50">
    <property type="match status" value="1"/>
</dbReference>
<evidence type="ECO:0000256" key="1">
    <source>
        <dbReference type="ARBA" id="ARBA00004123"/>
    </source>
</evidence>
<dbReference type="SUPFAM" id="SSF160059">
    <property type="entry name" value="PriA/YqbF domain"/>
    <property type="match status" value="1"/>
</dbReference>
<feature type="region of interest" description="Disordered" evidence="5">
    <location>
        <begin position="186"/>
        <end position="208"/>
    </location>
</feature>